<dbReference type="InterPro" id="IPR017969">
    <property type="entry name" value="Heavy-metal-associated_CS"/>
</dbReference>
<dbReference type="Pfam" id="PF00403">
    <property type="entry name" value="HMA"/>
    <property type="match status" value="1"/>
</dbReference>
<accession>A0ABT3WHE4</accession>
<dbReference type="RefSeq" id="WP_266116904.1">
    <property type="nucleotide sequence ID" value="NZ_JANIDY010000003.1"/>
</dbReference>
<dbReference type="Gene3D" id="3.30.70.100">
    <property type="match status" value="1"/>
</dbReference>
<evidence type="ECO:0000313" key="3">
    <source>
        <dbReference type="EMBL" id="MCX5618391.1"/>
    </source>
</evidence>
<keyword evidence="4" id="KW-1185">Reference proteome</keyword>
<evidence type="ECO:0000313" key="4">
    <source>
        <dbReference type="Proteomes" id="UP001165576"/>
    </source>
</evidence>
<evidence type="ECO:0000256" key="1">
    <source>
        <dbReference type="ARBA" id="ARBA00022723"/>
    </source>
</evidence>
<dbReference type="PROSITE" id="PS50846">
    <property type="entry name" value="HMA_2"/>
    <property type="match status" value="1"/>
</dbReference>
<dbReference type="PROSITE" id="PS01047">
    <property type="entry name" value="HMA_1"/>
    <property type="match status" value="1"/>
</dbReference>
<keyword evidence="1" id="KW-0479">Metal-binding</keyword>
<dbReference type="EMBL" id="JANIDY010000003">
    <property type="protein sequence ID" value="MCX5618391.1"/>
    <property type="molecule type" value="Genomic_DNA"/>
</dbReference>
<feature type="domain" description="HMA" evidence="2">
    <location>
        <begin position="3"/>
        <end position="69"/>
    </location>
</feature>
<protein>
    <submittedName>
        <fullName evidence="3">Heavy-metal-associated domain-containing protein</fullName>
    </submittedName>
</protein>
<dbReference type="CDD" id="cd00371">
    <property type="entry name" value="HMA"/>
    <property type="match status" value="1"/>
</dbReference>
<name>A0ABT3WHE4_9PROT</name>
<gene>
    <name evidence="3" type="ORF">NQF86_06895</name>
</gene>
<reference evidence="3" key="1">
    <citation type="submission" date="2022-07" db="EMBL/GenBank/DDBJ databases">
        <title>Bombella genomes.</title>
        <authorList>
            <person name="Harer L."/>
            <person name="Styblova S."/>
            <person name="Ehrmann M."/>
        </authorList>
    </citation>
    <scope>NUCLEOTIDE SEQUENCE</scope>
    <source>
        <strain evidence="3">TMW 2.2543</strain>
    </source>
</reference>
<dbReference type="SUPFAM" id="SSF55008">
    <property type="entry name" value="HMA, heavy metal-associated domain"/>
    <property type="match status" value="1"/>
</dbReference>
<dbReference type="Proteomes" id="UP001165576">
    <property type="component" value="Unassembled WGS sequence"/>
</dbReference>
<dbReference type="InterPro" id="IPR036163">
    <property type="entry name" value="HMA_dom_sf"/>
</dbReference>
<comment type="caution">
    <text evidence="3">The sequence shown here is derived from an EMBL/GenBank/DDBJ whole genome shotgun (WGS) entry which is preliminary data.</text>
</comment>
<organism evidence="3 4">
    <name type="scientific">Bombella pluederhausensis</name>
    <dbReference type="NCBI Taxonomy" id="2967336"/>
    <lineage>
        <taxon>Bacteria</taxon>
        <taxon>Pseudomonadati</taxon>
        <taxon>Pseudomonadota</taxon>
        <taxon>Alphaproteobacteria</taxon>
        <taxon>Acetobacterales</taxon>
        <taxon>Acetobacteraceae</taxon>
        <taxon>Bombella</taxon>
    </lineage>
</organism>
<evidence type="ECO:0000259" key="2">
    <source>
        <dbReference type="PROSITE" id="PS50846"/>
    </source>
</evidence>
<proteinExistence type="predicted"/>
<sequence>MNRTITLTITGMTCDGCVRSLTRALEASPIIKKATVTLEPPQAQITPANAALTEQDCKTLVQKAGFDVA</sequence>
<dbReference type="InterPro" id="IPR006121">
    <property type="entry name" value="HMA_dom"/>
</dbReference>